<dbReference type="SUPFAM" id="SSF52374">
    <property type="entry name" value="Nucleotidylyl transferase"/>
    <property type="match status" value="1"/>
</dbReference>
<evidence type="ECO:0000256" key="4">
    <source>
        <dbReference type="ARBA" id="ARBA00022917"/>
    </source>
</evidence>
<protein>
    <submittedName>
        <fullName evidence="8">Tyrosyl-tRNA synthetase</fullName>
        <ecNumber evidence="8">6.1.1.1</ecNumber>
    </submittedName>
</protein>
<organism evidence="8 9">
    <name type="scientific">Escherichia coli</name>
    <dbReference type="NCBI Taxonomy" id="562"/>
    <lineage>
        <taxon>Bacteria</taxon>
        <taxon>Pseudomonadati</taxon>
        <taxon>Pseudomonadota</taxon>
        <taxon>Gammaproteobacteria</taxon>
        <taxon>Enterobacterales</taxon>
        <taxon>Enterobacteriaceae</taxon>
        <taxon>Escherichia</taxon>
    </lineage>
</organism>
<evidence type="ECO:0000256" key="6">
    <source>
        <dbReference type="ARBA" id="ARBA00048248"/>
    </source>
</evidence>
<dbReference type="AlphaFoldDB" id="A0A376Y8J1"/>
<dbReference type="EMBL" id="UGDC01000003">
    <property type="protein sequence ID" value="STJ80452.1"/>
    <property type="molecule type" value="Genomic_DNA"/>
</dbReference>
<dbReference type="PANTHER" id="PTHR11766">
    <property type="entry name" value="TYROSYL-TRNA SYNTHETASE"/>
    <property type="match status" value="1"/>
</dbReference>
<sequence length="117" mass="13316">MPLVGGRDGSDWRPELQAAERKLNTEETVQEWVDKIRKQVAPFLDFDCGENSAIAANNYDWFGNMNVLTFLRDIGKHFSVNQMINKERLSSVSTVKIRGFRSLSFPTTCCRVMTSPV</sequence>
<evidence type="ECO:0000256" key="7">
    <source>
        <dbReference type="RuleBase" id="RU363036"/>
    </source>
</evidence>
<dbReference type="GO" id="GO:0006418">
    <property type="term" value="P:tRNA aminoacylation for protein translation"/>
    <property type="evidence" value="ECO:0007669"/>
    <property type="project" value="InterPro"/>
</dbReference>
<evidence type="ECO:0000256" key="1">
    <source>
        <dbReference type="ARBA" id="ARBA00022598"/>
    </source>
</evidence>
<dbReference type="GO" id="GO:0004831">
    <property type="term" value="F:tyrosine-tRNA ligase activity"/>
    <property type="evidence" value="ECO:0007669"/>
    <property type="project" value="UniProtKB-EC"/>
</dbReference>
<evidence type="ECO:0000313" key="8">
    <source>
        <dbReference type="EMBL" id="STJ80452.1"/>
    </source>
</evidence>
<dbReference type="GO" id="GO:0005524">
    <property type="term" value="F:ATP binding"/>
    <property type="evidence" value="ECO:0007669"/>
    <property type="project" value="UniProtKB-KW"/>
</dbReference>
<dbReference type="InterPro" id="IPR014729">
    <property type="entry name" value="Rossmann-like_a/b/a_fold"/>
</dbReference>
<evidence type="ECO:0000256" key="3">
    <source>
        <dbReference type="ARBA" id="ARBA00022840"/>
    </source>
</evidence>
<dbReference type="InterPro" id="IPR024088">
    <property type="entry name" value="Tyr-tRNA-ligase_bac-type"/>
</dbReference>
<dbReference type="PANTHER" id="PTHR11766:SF0">
    <property type="entry name" value="TYROSINE--TRNA LIGASE, MITOCHONDRIAL"/>
    <property type="match status" value="1"/>
</dbReference>
<evidence type="ECO:0000256" key="2">
    <source>
        <dbReference type="ARBA" id="ARBA00022741"/>
    </source>
</evidence>
<keyword evidence="3 7" id="KW-0067">ATP-binding</keyword>
<proteinExistence type="inferred from homology"/>
<dbReference type="Proteomes" id="UP000254785">
    <property type="component" value="Unassembled WGS sequence"/>
</dbReference>
<comment type="similarity">
    <text evidence="7">Belongs to the class-I aminoacyl-tRNA synthetase family.</text>
</comment>
<reference evidence="8 9" key="1">
    <citation type="submission" date="2018-06" db="EMBL/GenBank/DDBJ databases">
        <authorList>
            <consortium name="Pathogen Informatics"/>
            <person name="Doyle S."/>
        </authorList>
    </citation>
    <scope>NUCLEOTIDE SEQUENCE [LARGE SCALE GENOMIC DNA]</scope>
    <source>
        <strain evidence="8 9">NCTC9117</strain>
    </source>
</reference>
<dbReference type="Gene3D" id="3.40.50.620">
    <property type="entry name" value="HUPs"/>
    <property type="match status" value="1"/>
</dbReference>
<accession>A0A376Y8J1</accession>
<dbReference type="GO" id="GO:0005829">
    <property type="term" value="C:cytosol"/>
    <property type="evidence" value="ECO:0007669"/>
    <property type="project" value="TreeGrafter"/>
</dbReference>
<keyword evidence="2 7" id="KW-0547">Nucleotide-binding</keyword>
<dbReference type="InterPro" id="IPR002305">
    <property type="entry name" value="aa-tRNA-synth_Ic"/>
</dbReference>
<keyword evidence="5 7" id="KW-0030">Aminoacyl-tRNA synthetase</keyword>
<evidence type="ECO:0000313" key="9">
    <source>
        <dbReference type="Proteomes" id="UP000254785"/>
    </source>
</evidence>
<evidence type="ECO:0000256" key="5">
    <source>
        <dbReference type="ARBA" id="ARBA00023146"/>
    </source>
</evidence>
<dbReference type="EC" id="6.1.1.1" evidence="8"/>
<dbReference type="Pfam" id="PF00579">
    <property type="entry name" value="tRNA-synt_1b"/>
    <property type="match status" value="1"/>
</dbReference>
<comment type="catalytic activity">
    <reaction evidence="6">
        <text>tRNA(Tyr) + L-tyrosine + ATP = L-tyrosyl-tRNA(Tyr) + AMP + diphosphate + H(+)</text>
        <dbReference type="Rhea" id="RHEA:10220"/>
        <dbReference type="Rhea" id="RHEA-COMP:9706"/>
        <dbReference type="Rhea" id="RHEA-COMP:9707"/>
        <dbReference type="ChEBI" id="CHEBI:15378"/>
        <dbReference type="ChEBI" id="CHEBI:30616"/>
        <dbReference type="ChEBI" id="CHEBI:33019"/>
        <dbReference type="ChEBI" id="CHEBI:58315"/>
        <dbReference type="ChEBI" id="CHEBI:78442"/>
        <dbReference type="ChEBI" id="CHEBI:78536"/>
        <dbReference type="ChEBI" id="CHEBI:456215"/>
        <dbReference type="EC" id="6.1.1.1"/>
    </reaction>
</comment>
<name>A0A376Y8J1_ECOLX</name>
<keyword evidence="1 7" id="KW-0436">Ligase</keyword>
<keyword evidence="4 7" id="KW-0648">Protein biosynthesis</keyword>
<gene>
    <name evidence="8" type="primary">tyrS_2</name>
    <name evidence="8" type="ORF">NCTC9117_03075</name>
</gene>